<keyword evidence="1" id="KW-0472">Membrane</keyword>
<reference evidence="2" key="1">
    <citation type="submission" date="2021-02" db="EMBL/GenBank/DDBJ databases">
        <authorList>
            <person name="Nowell W R."/>
        </authorList>
    </citation>
    <scope>NUCLEOTIDE SEQUENCE</scope>
</reference>
<dbReference type="Proteomes" id="UP000681720">
    <property type="component" value="Unassembled WGS sequence"/>
</dbReference>
<feature type="non-terminal residue" evidence="2">
    <location>
        <position position="1"/>
    </location>
</feature>
<evidence type="ECO:0008006" key="4">
    <source>
        <dbReference type="Google" id="ProtNLM"/>
    </source>
</evidence>
<comment type="caution">
    <text evidence="2">The sequence shown here is derived from an EMBL/GenBank/DDBJ whole genome shotgun (WGS) entry which is preliminary data.</text>
</comment>
<feature type="non-terminal residue" evidence="2">
    <location>
        <position position="192"/>
    </location>
</feature>
<gene>
    <name evidence="2" type="ORF">GIL414_LOCUS82451</name>
</gene>
<feature type="transmembrane region" description="Helical" evidence="1">
    <location>
        <begin position="107"/>
        <end position="133"/>
    </location>
</feature>
<feature type="transmembrane region" description="Helical" evidence="1">
    <location>
        <begin position="26"/>
        <end position="43"/>
    </location>
</feature>
<evidence type="ECO:0000313" key="3">
    <source>
        <dbReference type="Proteomes" id="UP000681720"/>
    </source>
</evidence>
<proteinExistence type="predicted"/>
<keyword evidence="1" id="KW-0812">Transmembrane</keyword>
<evidence type="ECO:0000256" key="1">
    <source>
        <dbReference type="SAM" id="Phobius"/>
    </source>
</evidence>
<evidence type="ECO:0000313" key="2">
    <source>
        <dbReference type="EMBL" id="CAF5217491.1"/>
    </source>
</evidence>
<feature type="transmembrane region" description="Helical" evidence="1">
    <location>
        <begin position="63"/>
        <end position="86"/>
    </location>
</feature>
<feature type="transmembrane region" description="Helical" evidence="1">
    <location>
        <begin position="139"/>
        <end position="159"/>
    </location>
</feature>
<dbReference type="Pfam" id="PF04143">
    <property type="entry name" value="Sulf_transp"/>
    <property type="match status" value="1"/>
</dbReference>
<keyword evidence="1" id="KW-1133">Transmembrane helix</keyword>
<protein>
    <recommendedName>
        <fullName evidence="4">Sulphur transport domain-containing protein</fullName>
    </recommendedName>
</protein>
<accession>A0A8S3JDQ6</accession>
<organism evidence="2 3">
    <name type="scientific">Rotaria magnacalcarata</name>
    <dbReference type="NCBI Taxonomy" id="392030"/>
    <lineage>
        <taxon>Eukaryota</taxon>
        <taxon>Metazoa</taxon>
        <taxon>Spiralia</taxon>
        <taxon>Gnathifera</taxon>
        <taxon>Rotifera</taxon>
        <taxon>Eurotatoria</taxon>
        <taxon>Bdelloidea</taxon>
        <taxon>Philodinida</taxon>
        <taxon>Philodinidae</taxon>
        <taxon>Rotaria</taxon>
    </lineage>
</organism>
<name>A0A8S3JDQ6_9BILA</name>
<dbReference type="EMBL" id="CAJOBJ010360215">
    <property type="protein sequence ID" value="CAF5217491.1"/>
    <property type="molecule type" value="Genomic_DNA"/>
</dbReference>
<dbReference type="InterPro" id="IPR007272">
    <property type="entry name" value="Sulf_transp_TsuA/YedE"/>
</dbReference>
<sequence length="192" mass="21311">NDISKTDLIPVTKGVHRDIRSILTDIRTILYAIIFGILFGFFMNKGTVFVAPTIRKQMLFQRFAMLKMFLAAVGASMLSAALLVLCRRNLYEKILNGYIEHNSRRGVLHYLFGGTLIGLGMVVCGSCPGTVFVQVGSGIAYSLFTCLGGILGTYFYYAFVHERISQEKFLASSLVLRRLCDVLPIPSTVCHV</sequence>
<dbReference type="AlphaFoldDB" id="A0A8S3JDQ6"/>